<dbReference type="SUPFAM" id="SSF53098">
    <property type="entry name" value="Ribonuclease H-like"/>
    <property type="match status" value="1"/>
</dbReference>
<dbReference type="InParanoid" id="E3L8T0"/>
<keyword evidence="8" id="KW-1185">Reference proteome</keyword>
<keyword evidence="2" id="KW-0479">Metal-binding</keyword>
<evidence type="ECO:0000256" key="1">
    <source>
        <dbReference type="ARBA" id="ARBA00004123"/>
    </source>
</evidence>
<evidence type="ECO:0000256" key="6">
    <source>
        <dbReference type="SAM" id="MobiDB-lite"/>
    </source>
</evidence>
<dbReference type="STRING" id="418459.E3L8T0"/>
<dbReference type="VEuPathDB" id="FungiDB:PGTG_18968"/>
<keyword evidence="3" id="KW-0863">Zinc-finger</keyword>
<evidence type="ECO:0000313" key="7">
    <source>
        <dbReference type="EMBL" id="EFP92955.1"/>
    </source>
</evidence>
<reference key="1">
    <citation type="submission" date="2007-01" db="EMBL/GenBank/DDBJ databases">
        <title>The Genome Sequence of Puccinia graminis f. sp. tritici Strain CRL 75-36-700-3.</title>
        <authorList>
            <consortium name="The Broad Institute Genome Sequencing Platform"/>
            <person name="Birren B."/>
            <person name="Lander E."/>
            <person name="Galagan J."/>
            <person name="Nusbaum C."/>
            <person name="Devon K."/>
            <person name="Cuomo C."/>
            <person name="Jaffe D."/>
            <person name="Butler J."/>
            <person name="Alvarez P."/>
            <person name="Gnerre S."/>
            <person name="Grabherr M."/>
            <person name="Mauceli E."/>
            <person name="Brockman W."/>
            <person name="Young S."/>
            <person name="LaButti K."/>
            <person name="Sykes S."/>
            <person name="DeCaprio D."/>
            <person name="Crawford M."/>
            <person name="Koehrsen M."/>
            <person name="Engels R."/>
            <person name="Montgomery P."/>
            <person name="Pearson M."/>
            <person name="Howarth C."/>
            <person name="Larson L."/>
            <person name="White J."/>
            <person name="Zeng Q."/>
            <person name="Kodira C."/>
            <person name="Yandava C."/>
            <person name="Alvarado L."/>
            <person name="O'Leary S."/>
            <person name="Szabo L."/>
            <person name="Dean R."/>
            <person name="Schein J."/>
        </authorList>
    </citation>
    <scope>NUCLEOTIDE SEQUENCE</scope>
    <source>
        <strain>CRL 75-36-700-3</strain>
    </source>
</reference>
<evidence type="ECO:0000256" key="5">
    <source>
        <dbReference type="ARBA" id="ARBA00023242"/>
    </source>
</evidence>
<comment type="subcellular location">
    <subcellularLocation>
        <location evidence="1">Nucleus</location>
    </subcellularLocation>
</comment>
<sequence length="297" mass="33329">MAVEVNRLLKKDANHTNDISIAKNHIWCFCHKLALILNAGLKAILVPQHNQIPTSSVLGFVPGLCAISKESSYSSLAKQAEFNTWVKKLDYMGTTLIAGYGIQWNINFKSCEKVYITRNVINKLIENEQDRQDHEGGKNHFNEYKITQSDWDIVKKLNDIISEFYYITKKMEGNIPSASMVLAKYRLLRQYLEDKLSTVMEPSPARSPFLMVNSNNANRQQEMKTPPPPKKNTTLAPGGGLEEDVDFFLDAAPETYNKLAVYLGVVALLAQEYLAMSATSASVEQFLLATVDICGQD</sequence>
<feature type="region of interest" description="Disordered" evidence="6">
    <location>
        <begin position="218"/>
        <end position="237"/>
    </location>
</feature>
<dbReference type="InterPro" id="IPR052035">
    <property type="entry name" value="ZnF_BED_domain_contain"/>
</dbReference>
<accession>E3L8T0</accession>
<dbReference type="Proteomes" id="UP000008783">
    <property type="component" value="Unassembled WGS sequence"/>
</dbReference>
<dbReference type="EMBL" id="DS178377">
    <property type="protein sequence ID" value="EFP92955.1"/>
    <property type="molecule type" value="Genomic_DNA"/>
</dbReference>
<dbReference type="OrthoDB" id="3264316at2759"/>
<dbReference type="AlphaFoldDB" id="E3L8T0"/>
<gene>
    <name evidence="7" type="ORF">PGTG_18968</name>
</gene>
<dbReference type="PANTHER" id="PTHR46481:SF10">
    <property type="entry name" value="ZINC FINGER BED DOMAIN-CONTAINING PROTEIN 39"/>
    <property type="match status" value="1"/>
</dbReference>
<keyword evidence="4" id="KW-0862">Zinc</keyword>
<dbReference type="PANTHER" id="PTHR46481">
    <property type="entry name" value="ZINC FINGER BED DOMAIN-CONTAINING PROTEIN 4"/>
    <property type="match status" value="1"/>
</dbReference>
<evidence type="ECO:0000256" key="2">
    <source>
        <dbReference type="ARBA" id="ARBA00022723"/>
    </source>
</evidence>
<dbReference type="InterPro" id="IPR012337">
    <property type="entry name" value="RNaseH-like_sf"/>
</dbReference>
<dbReference type="GeneID" id="10542847"/>
<evidence type="ECO:0000256" key="3">
    <source>
        <dbReference type="ARBA" id="ARBA00022771"/>
    </source>
</evidence>
<evidence type="ECO:0000313" key="8">
    <source>
        <dbReference type="Proteomes" id="UP000008783"/>
    </source>
</evidence>
<reference evidence="8" key="2">
    <citation type="journal article" date="2011" name="Proc. Natl. Acad. Sci. U.S.A.">
        <title>Obligate biotrophy features unraveled by the genomic analysis of rust fungi.</title>
        <authorList>
            <person name="Duplessis S."/>
            <person name="Cuomo C.A."/>
            <person name="Lin Y.-C."/>
            <person name="Aerts A."/>
            <person name="Tisserant E."/>
            <person name="Veneault-Fourrey C."/>
            <person name="Joly D.L."/>
            <person name="Hacquard S."/>
            <person name="Amselem J."/>
            <person name="Cantarel B.L."/>
            <person name="Chiu R."/>
            <person name="Coutinho P.M."/>
            <person name="Feau N."/>
            <person name="Field M."/>
            <person name="Frey P."/>
            <person name="Gelhaye E."/>
            <person name="Goldberg J."/>
            <person name="Grabherr M.G."/>
            <person name="Kodira C.D."/>
            <person name="Kohler A."/>
            <person name="Kuees U."/>
            <person name="Lindquist E.A."/>
            <person name="Lucas S.M."/>
            <person name="Mago R."/>
            <person name="Mauceli E."/>
            <person name="Morin E."/>
            <person name="Murat C."/>
            <person name="Pangilinan J.L."/>
            <person name="Park R."/>
            <person name="Pearson M."/>
            <person name="Quesneville H."/>
            <person name="Rouhier N."/>
            <person name="Sakthikumar S."/>
            <person name="Salamov A.A."/>
            <person name="Schmutz J."/>
            <person name="Selles B."/>
            <person name="Shapiro H."/>
            <person name="Tanguay P."/>
            <person name="Tuskan G.A."/>
            <person name="Henrissat B."/>
            <person name="Van de Peer Y."/>
            <person name="Rouze P."/>
            <person name="Ellis J.G."/>
            <person name="Dodds P.N."/>
            <person name="Schein J.E."/>
            <person name="Zhong S."/>
            <person name="Hamelin R.C."/>
            <person name="Grigoriev I.V."/>
            <person name="Szabo L.J."/>
            <person name="Martin F."/>
        </authorList>
    </citation>
    <scope>NUCLEOTIDE SEQUENCE [LARGE SCALE GENOMIC DNA]</scope>
    <source>
        <strain evidence="8">CRL 75-36-700-3 / race SCCL</strain>
    </source>
</reference>
<organism evidence="7 8">
    <name type="scientific">Puccinia graminis f. sp. tritici (strain CRL 75-36-700-3 / race SCCL)</name>
    <name type="common">Black stem rust fungus</name>
    <dbReference type="NCBI Taxonomy" id="418459"/>
    <lineage>
        <taxon>Eukaryota</taxon>
        <taxon>Fungi</taxon>
        <taxon>Dikarya</taxon>
        <taxon>Basidiomycota</taxon>
        <taxon>Pucciniomycotina</taxon>
        <taxon>Pucciniomycetes</taxon>
        <taxon>Pucciniales</taxon>
        <taxon>Pucciniaceae</taxon>
        <taxon>Puccinia</taxon>
    </lineage>
</organism>
<protein>
    <submittedName>
        <fullName evidence="7">Uncharacterized protein</fullName>
    </submittedName>
</protein>
<dbReference type="GO" id="GO:0008270">
    <property type="term" value="F:zinc ion binding"/>
    <property type="evidence" value="ECO:0007669"/>
    <property type="project" value="UniProtKB-KW"/>
</dbReference>
<name>E3L8T0_PUCGT</name>
<evidence type="ECO:0000256" key="4">
    <source>
        <dbReference type="ARBA" id="ARBA00022833"/>
    </source>
</evidence>
<keyword evidence="5" id="KW-0539">Nucleus</keyword>
<dbReference type="HOGENOM" id="CLU_937308_0_0_1"/>
<dbReference type="RefSeq" id="XP_003337374.1">
    <property type="nucleotide sequence ID" value="XM_003337326.1"/>
</dbReference>
<dbReference type="GO" id="GO:0005634">
    <property type="term" value="C:nucleus"/>
    <property type="evidence" value="ECO:0007669"/>
    <property type="project" value="UniProtKB-SubCell"/>
</dbReference>
<proteinExistence type="predicted"/>
<dbReference type="KEGG" id="pgr:PGTG_18968"/>